<keyword evidence="6" id="KW-0812">Transmembrane</keyword>
<evidence type="ECO:0000256" key="3">
    <source>
        <dbReference type="ARBA" id="ARBA00023054"/>
    </source>
</evidence>
<protein>
    <recommendedName>
        <fullName evidence="9">DNA recombination protein RmuC</fullName>
    </recommendedName>
</protein>
<accession>A0A0A2EHW1</accession>
<keyword evidence="6" id="KW-0472">Membrane</keyword>
<gene>
    <name evidence="7" type="ORF">HQ35_09930</name>
</gene>
<evidence type="ECO:0000313" key="8">
    <source>
        <dbReference type="Proteomes" id="UP000030125"/>
    </source>
</evidence>
<comment type="similarity">
    <text evidence="2">Belongs to the RmuC family.</text>
</comment>
<reference evidence="7 8" key="1">
    <citation type="submission" date="2014-08" db="EMBL/GenBank/DDBJ databases">
        <title>Porphyromonas cangingivalis strain:COT-109_OH1386 Genome sequencing.</title>
        <authorList>
            <person name="Wallis C."/>
            <person name="Deusch O."/>
            <person name="O'Flynn C."/>
            <person name="Davis I."/>
            <person name="Jospin G."/>
            <person name="Darling A.E."/>
            <person name="Coil D.A."/>
            <person name="Alexiev A."/>
            <person name="Horsfall A."/>
            <person name="Kirkwood N."/>
            <person name="Harris S."/>
            <person name="Eisen J.A."/>
        </authorList>
    </citation>
    <scope>NUCLEOTIDE SEQUENCE [LARGE SCALE GENOMIC DNA]</scope>
    <source>
        <strain evidence="8">COT-109 OH1386</strain>
    </source>
</reference>
<evidence type="ECO:0000256" key="6">
    <source>
        <dbReference type="SAM" id="Phobius"/>
    </source>
</evidence>
<dbReference type="RefSeq" id="WP_036852819.1">
    <property type="nucleotide sequence ID" value="NZ_JQJD01000060.1"/>
</dbReference>
<dbReference type="OrthoDB" id="370725at2"/>
<sequence length="461" mass="52965">MAWYIIITILSIIIVVLVYLFVRKNTLADSALSALHEVERELSSVRTEATLAQSRLSEMNEEARALRTALEESQKKTEDARIAVATVSEEREGLRRKLAELTEAQEQQREELRKEFSLIAEKIIEEKSNKVTEKQKEDLKVILSPLQEKIEAFKKQVAESYETEAKERHTLAHIIKELQDQSKNLSNQANSLTEALRGQSKVQGDWGELILERILEDSGLTEGREYKLQEYITDEHGNKLTNDETRQRMRPDAIIHFPRERDVIIDAKVSLTAYAEFHEATGEEARNSALKRHLDSVKNHIEELYRRDYSAYMESSPDFVIMFFPNEGAYNLAIHGQSDLWQMAYKKKVLLMGPANLIGMLKILYDLWSKETQIQNIQKIVDSANKMYEKFVNFSDNFANIGKKLEEAQKTYDQARGQLSSGRGNLIRQMEGMRSMGLPSTKSINSSLLQDAKVDEELDEE</sequence>
<keyword evidence="3 5" id="KW-0175">Coiled coil</keyword>
<proteinExistence type="inferred from homology"/>
<dbReference type="InterPro" id="IPR003798">
    <property type="entry name" value="DNA_recombination_RmuC"/>
</dbReference>
<comment type="caution">
    <text evidence="7">The sequence shown here is derived from an EMBL/GenBank/DDBJ whole genome shotgun (WGS) entry which is preliminary data.</text>
</comment>
<dbReference type="GO" id="GO:0006310">
    <property type="term" value="P:DNA recombination"/>
    <property type="evidence" value="ECO:0007669"/>
    <property type="project" value="UniProtKB-KW"/>
</dbReference>
<evidence type="ECO:0000256" key="2">
    <source>
        <dbReference type="ARBA" id="ARBA00009840"/>
    </source>
</evidence>
<comment type="function">
    <text evidence="1">Involved in DNA recombination.</text>
</comment>
<feature type="coiled-coil region" evidence="5">
    <location>
        <begin position="28"/>
        <end position="115"/>
    </location>
</feature>
<keyword evidence="6" id="KW-1133">Transmembrane helix</keyword>
<dbReference type="EMBL" id="JQJD01000060">
    <property type="protein sequence ID" value="KGN78523.1"/>
    <property type="molecule type" value="Genomic_DNA"/>
</dbReference>
<name>A0A0A2EHW1_PORCN</name>
<keyword evidence="4" id="KW-0233">DNA recombination</keyword>
<evidence type="ECO:0000256" key="1">
    <source>
        <dbReference type="ARBA" id="ARBA00003416"/>
    </source>
</evidence>
<evidence type="ECO:0000256" key="5">
    <source>
        <dbReference type="SAM" id="Coils"/>
    </source>
</evidence>
<feature type="transmembrane region" description="Helical" evidence="6">
    <location>
        <begin position="6"/>
        <end position="22"/>
    </location>
</feature>
<dbReference type="eggNOG" id="COG1322">
    <property type="taxonomic scope" value="Bacteria"/>
</dbReference>
<dbReference type="AlphaFoldDB" id="A0A0A2EHW1"/>
<organism evidence="7 8">
    <name type="scientific">Porphyromonas cangingivalis</name>
    <dbReference type="NCBI Taxonomy" id="36874"/>
    <lineage>
        <taxon>Bacteria</taxon>
        <taxon>Pseudomonadati</taxon>
        <taxon>Bacteroidota</taxon>
        <taxon>Bacteroidia</taxon>
        <taxon>Bacteroidales</taxon>
        <taxon>Porphyromonadaceae</taxon>
        <taxon>Porphyromonas</taxon>
    </lineage>
</organism>
<dbReference type="PANTHER" id="PTHR30563:SF0">
    <property type="entry name" value="DNA RECOMBINATION PROTEIN RMUC"/>
    <property type="match status" value="1"/>
</dbReference>
<dbReference type="Pfam" id="PF02646">
    <property type="entry name" value="RmuC"/>
    <property type="match status" value="1"/>
</dbReference>
<dbReference type="STRING" id="36874.HQ34_06530"/>
<dbReference type="Proteomes" id="UP000030125">
    <property type="component" value="Unassembled WGS sequence"/>
</dbReference>
<evidence type="ECO:0000256" key="4">
    <source>
        <dbReference type="ARBA" id="ARBA00023172"/>
    </source>
</evidence>
<dbReference type="PANTHER" id="PTHR30563">
    <property type="entry name" value="DNA RECOMBINATION PROTEIN RMUC"/>
    <property type="match status" value="1"/>
</dbReference>
<keyword evidence="8" id="KW-1185">Reference proteome</keyword>
<evidence type="ECO:0008006" key="9">
    <source>
        <dbReference type="Google" id="ProtNLM"/>
    </source>
</evidence>
<evidence type="ECO:0000313" key="7">
    <source>
        <dbReference type="EMBL" id="KGN78523.1"/>
    </source>
</evidence>